<dbReference type="RefSeq" id="WP_213005928.1">
    <property type="nucleotide sequence ID" value="NZ_BOQN01000022.1"/>
</dbReference>
<comment type="caution">
    <text evidence="5">The sequence shown here is derived from an EMBL/GenBank/DDBJ whole genome shotgun (WGS) entry which is preliminary data.</text>
</comment>
<dbReference type="Gene3D" id="1.10.10.10">
    <property type="entry name" value="Winged helix-like DNA-binding domain superfamily/Winged helix DNA-binding domain"/>
    <property type="match status" value="1"/>
</dbReference>
<dbReference type="InterPro" id="IPR003018">
    <property type="entry name" value="GAF"/>
</dbReference>
<dbReference type="EMBL" id="BOQN01000022">
    <property type="protein sequence ID" value="GIM89969.1"/>
    <property type="molecule type" value="Genomic_DNA"/>
</dbReference>
<evidence type="ECO:0000259" key="4">
    <source>
        <dbReference type="PROSITE" id="PS50921"/>
    </source>
</evidence>
<dbReference type="SUPFAM" id="SSF55781">
    <property type="entry name" value="GAF domain-like"/>
    <property type="match status" value="1"/>
</dbReference>
<gene>
    <name evidence="5" type="ORF">Ato02nite_017620</name>
</gene>
<evidence type="ECO:0000256" key="2">
    <source>
        <dbReference type="ARBA" id="ARBA00023163"/>
    </source>
</evidence>
<dbReference type="GO" id="GO:0003723">
    <property type="term" value="F:RNA binding"/>
    <property type="evidence" value="ECO:0007669"/>
    <property type="project" value="InterPro"/>
</dbReference>
<dbReference type="Pfam" id="PF03861">
    <property type="entry name" value="ANTAR"/>
    <property type="match status" value="1"/>
</dbReference>
<sequence length="252" mass="26088">MATPSTSPPLPGRPRSGLTDALIVLAGTPDDGSDVPALLRSITQFAADLLPPVSYASMTTHRTDGYVTVAMSSEMALAVDEAQYAEDSGPCLDALRTAEPTAVPRIDATVNWPGFRAEAYRLGLRASLSIPLFAGRGTPIAALNLYGHDTHTMGPLSAAVLRAFESSGEGEDDPGPGPDDLDPGTLDLVDGLTGALAVRSRIQLALGVIMGTEHTSGDHAYAVLRSRASTTSLSLTAAAESVLTRAGDRPHS</sequence>
<dbReference type="SMART" id="SM01012">
    <property type="entry name" value="ANTAR"/>
    <property type="match status" value="1"/>
</dbReference>
<evidence type="ECO:0000256" key="3">
    <source>
        <dbReference type="SAM" id="MobiDB-lite"/>
    </source>
</evidence>
<dbReference type="PROSITE" id="PS50921">
    <property type="entry name" value="ANTAR"/>
    <property type="match status" value="1"/>
</dbReference>
<dbReference type="AlphaFoldDB" id="A0A919T946"/>
<dbReference type="Gene3D" id="3.30.450.40">
    <property type="match status" value="1"/>
</dbReference>
<dbReference type="Pfam" id="PF13185">
    <property type="entry name" value="GAF_2"/>
    <property type="match status" value="1"/>
</dbReference>
<dbReference type="InterPro" id="IPR036388">
    <property type="entry name" value="WH-like_DNA-bd_sf"/>
</dbReference>
<evidence type="ECO:0000256" key="1">
    <source>
        <dbReference type="ARBA" id="ARBA00023015"/>
    </source>
</evidence>
<keyword evidence="1" id="KW-0805">Transcription regulation</keyword>
<evidence type="ECO:0000313" key="5">
    <source>
        <dbReference type="EMBL" id="GIM89969.1"/>
    </source>
</evidence>
<organism evidence="5 6">
    <name type="scientific">Paractinoplanes toevensis</name>
    <dbReference type="NCBI Taxonomy" id="571911"/>
    <lineage>
        <taxon>Bacteria</taxon>
        <taxon>Bacillati</taxon>
        <taxon>Actinomycetota</taxon>
        <taxon>Actinomycetes</taxon>
        <taxon>Micromonosporales</taxon>
        <taxon>Micromonosporaceae</taxon>
        <taxon>Paractinoplanes</taxon>
    </lineage>
</organism>
<protein>
    <recommendedName>
        <fullName evidence="4">ANTAR domain-containing protein</fullName>
    </recommendedName>
</protein>
<name>A0A919T946_9ACTN</name>
<evidence type="ECO:0000313" key="6">
    <source>
        <dbReference type="Proteomes" id="UP000677082"/>
    </source>
</evidence>
<reference evidence="5 6" key="1">
    <citation type="submission" date="2021-03" db="EMBL/GenBank/DDBJ databases">
        <title>Whole genome shotgun sequence of Actinoplanes toevensis NBRC 105298.</title>
        <authorList>
            <person name="Komaki H."/>
            <person name="Tamura T."/>
        </authorList>
    </citation>
    <scope>NUCLEOTIDE SEQUENCE [LARGE SCALE GENOMIC DNA]</scope>
    <source>
        <strain evidence="5 6">NBRC 105298</strain>
    </source>
</reference>
<feature type="domain" description="ANTAR" evidence="4">
    <location>
        <begin position="182"/>
        <end position="243"/>
    </location>
</feature>
<accession>A0A919T946</accession>
<dbReference type="InterPro" id="IPR029016">
    <property type="entry name" value="GAF-like_dom_sf"/>
</dbReference>
<proteinExistence type="predicted"/>
<feature type="region of interest" description="Disordered" evidence="3">
    <location>
        <begin position="166"/>
        <end position="185"/>
    </location>
</feature>
<dbReference type="InterPro" id="IPR005561">
    <property type="entry name" value="ANTAR"/>
</dbReference>
<feature type="compositionally biased region" description="Acidic residues" evidence="3">
    <location>
        <begin position="168"/>
        <end position="182"/>
    </location>
</feature>
<keyword evidence="6" id="KW-1185">Reference proteome</keyword>
<keyword evidence="2" id="KW-0804">Transcription</keyword>
<dbReference type="Proteomes" id="UP000677082">
    <property type="component" value="Unassembled WGS sequence"/>
</dbReference>